<evidence type="ECO:0000256" key="4">
    <source>
        <dbReference type="ARBA" id="ARBA00022456"/>
    </source>
</evidence>
<feature type="domain" description="6-phosphogluconate dehydrogenase NADP-binding" evidence="9">
    <location>
        <begin position="23"/>
        <end position="144"/>
    </location>
</feature>
<dbReference type="PIRSF" id="PIRSF000103">
    <property type="entry name" value="HIBADH"/>
    <property type="match status" value="1"/>
</dbReference>
<evidence type="ECO:0000256" key="7">
    <source>
        <dbReference type="ARBA" id="ARBA00049197"/>
    </source>
</evidence>
<organism evidence="11 12">
    <name type="scientific">Delitschia confertaspora ATCC 74209</name>
    <dbReference type="NCBI Taxonomy" id="1513339"/>
    <lineage>
        <taxon>Eukaryota</taxon>
        <taxon>Fungi</taxon>
        <taxon>Dikarya</taxon>
        <taxon>Ascomycota</taxon>
        <taxon>Pezizomycotina</taxon>
        <taxon>Dothideomycetes</taxon>
        <taxon>Pleosporomycetidae</taxon>
        <taxon>Pleosporales</taxon>
        <taxon>Delitschiaceae</taxon>
        <taxon>Delitschia</taxon>
    </lineage>
</organism>
<dbReference type="InterPro" id="IPR006115">
    <property type="entry name" value="6PGDH_NADP-bd"/>
</dbReference>
<dbReference type="Proteomes" id="UP000799536">
    <property type="component" value="Unassembled WGS sequence"/>
</dbReference>
<comment type="caution">
    <text evidence="11">The sequence shown here is derived from an EMBL/GenBank/DDBJ whole genome shotgun (WGS) entry which is preliminary data.</text>
</comment>
<sequence length="291" mass="32433">MYRWFYLHSGLSFYPSCIMASFTISYIGLGRAGFPMAACLGKKGYKLMVRDADLARVDKFIGEYPQCRRASSEADVFQECEVVITMLPDGLVVRDVLLGQNGIARYLNAGTVVIDTSSSSPFDTRELVAELTKLSIDLVDSPITQEQLHSIDTGGATLIWRWYIIALCDTLVAGQKLGLNPQQMIDVLNVGTGVNFLTKYSMKNLKSYDTGYQLELLIKDVKIAKDVIEKSGFDSELPPLALTYLEDAINYVESAACHSECIKAWEKRAGVEIEKTGQTSSDMRKRRIHKL</sequence>
<dbReference type="GO" id="GO:0008442">
    <property type="term" value="F:3-hydroxyisobutyrate dehydrogenase activity"/>
    <property type="evidence" value="ECO:0007669"/>
    <property type="project" value="UniProtKB-EC"/>
</dbReference>
<dbReference type="SUPFAM" id="SSF51735">
    <property type="entry name" value="NAD(P)-binding Rossmann-fold domains"/>
    <property type="match status" value="1"/>
</dbReference>
<comment type="pathway">
    <text evidence="1">Amino-acid degradation; L-valine degradation.</text>
</comment>
<dbReference type="OrthoDB" id="21615at2759"/>
<evidence type="ECO:0000256" key="6">
    <source>
        <dbReference type="ARBA" id="ARBA00023027"/>
    </source>
</evidence>
<comment type="catalytic activity">
    <reaction evidence="7">
        <text>3-hydroxy-2-methylpropanoate + NAD(+) = 2-methyl-3-oxopropanoate + NADH + H(+)</text>
        <dbReference type="Rhea" id="RHEA:17681"/>
        <dbReference type="ChEBI" id="CHEBI:11805"/>
        <dbReference type="ChEBI" id="CHEBI:15378"/>
        <dbReference type="ChEBI" id="CHEBI:57540"/>
        <dbReference type="ChEBI" id="CHEBI:57700"/>
        <dbReference type="ChEBI" id="CHEBI:57945"/>
        <dbReference type="EC" id="1.1.1.31"/>
    </reaction>
</comment>
<accession>A0A9P4JHD5</accession>
<dbReference type="PANTHER" id="PTHR22981:SF7">
    <property type="entry name" value="3-HYDROXYISOBUTYRATE DEHYDROGENASE, MITOCHONDRIAL"/>
    <property type="match status" value="1"/>
</dbReference>
<keyword evidence="6" id="KW-0520">NAD</keyword>
<gene>
    <name evidence="11" type="ORF">GQ43DRAFT_434637</name>
</gene>
<dbReference type="SUPFAM" id="SSF48179">
    <property type="entry name" value="6-phosphogluconate dehydrogenase C-terminal domain-like"/>
    <property type="match status" value="1"/>
</dbReference>
<evidence type="ECO:0000313" key="11">
    <source>
        <dbReference type="EMBL" id="KAF2198026.1"/>
    </source>
</evidence>
<dbReference type="GO" id="GO:0009083">
    <property type="term" value="P:branched-chain amino acid catabolic process"/>
    <property type="evidence" value="ECO:0007669"/>
    <property type="project" value="UniProtKB-KW"/>
</dbReference>
<dbReference type="Pfam" id="PF03446">
    <property type="entry name" value="NAD_binding_2"/>
    <property type="match status" value="1"/>
</dbReference>
<dbReference type="AlphaFoldDB" id="A0A9P4JHD5"/>
<dbReference type="InterPro" id="IPR013328">
    <property type="entry name" value="6PGD_dom2"/>
</dbReference>
<evidence type="ECO:0000256" key="3">
    <source>
        <dbReference type="ARBA" id="ARBA00012991"/>
    </source>
</evidence>
<evidence type="ECO:0000256" key="5">
    <source>
        <dbReference type="ARBA" id="ARBA00023002"/>
    </source>
</evidence>
<keyword evidence="5" id="KW-0560">Oxidoreductase</keyword>
<dbReference type="PANTHER" id="PTHR22981">
    <property type="entry name" value="3-HYDROXYISOBUTYRATE DEHYDROGENASE-RELATED"/>
    <property type="match status" value="1"/>
</dbReference>
<evidence type="ECO:0000256" key="8">
    <source>
        <dbReference type="SAM" id="Phobius"/>
    </source>
</evidence>
<dbReference type="EC" id="1.1.1.31" evidence="3"/>
<reference evidence="11" key="1">
    <citation type="journal article" date="2020" name="Stud. Mycol.">
        <title>101 Dothideomycetes genomes: a test case for predicting lifestyles and emergence of pathogens.</title>
        <authorList>
            <person name="Haridas S."/>
            <person name="Albert R."/>
            <person name="Binder M."/>
            <person name="Bloem J."/>
            <person name="Labutti K."/>
            <person name="Salamov A."/>
            <person name="Andreopoulos B."/>
            <person name="Baker S."/>
            <person name="Barry K."/>
            <person name="Bills G."/>
            <person name="Bluhm B."/>
            <person name="Cannon C."/>
            <person name="Castanera R."/>
            <person name="Culley D."/>
            <person name="Daum C."/>
            <person name="Ezra D."/>
            <person name="Gonzalez J."/>
            <person name="Henrissat B."/>
            <person name="Kuo A."/>
            <person name="Liang C."/>
            <person name="Lipzen A."/>
            <person name="Lutzoni F."/>
            <person name="Magnuson J."/>
            <person name="Mondo S."/>
            <person name="Nolan M."/>
            <person name="Ohm R."/>
            <person name="Pangilinan J."/>
            <person name="Park H.-J."/>
            <person name="Ramirez L."/>
            <person name="Alfaro M."/>
            <person name="Sun H."/>
            <person name="Tritt A."/>
            <person name="Yoshinaga Y."/>
            <person name="Zwiers L.-H."/>
            <person name="Turgeon B."/>
            <person name="Goodwin S."/>
            <person name="Spatafora J."/>
            <person name="Crous P."/>
            <person name="Grigoriev I."/>
        </authorList>
    </citation>
    <scope>NUCLEOTIDE SEQUENCE</scope>
    <source>
        <strain evidence="11">ATCC 74209</strain>
    </source>
</reference>
<keyword evidence="8" id="KW-0812">Transmembrane</keyword>
<dbReference type="GO" id="GO:0050661">
    <property type="term" value="F:NADP binding"/>
    <property type="evidence" value="ECO:0007669"/>
    <property type="project" value="InterPro"/>
</dbReference>
<proteinExistence type="inferred from homology"/>
<dbReference type="Gene3D" id="1.10.1040.10">
    <property type="entry name" value="N-(1-d-carboxylethyl)-l-norvaline Dehydrogenase, domain 2"/>
    <property type="match status" value="1"/>
</dbReference>
<dbReference type="EMBL" id="ML994177">
    <property type="protein sequence ID" value="KAF2198026.1"/>
    <property type="molecule type" value="Genomic_DNA"/>
</dbReference>
<comment type="similarity">
    <text evidence="2">Belongs to the HIBADH-related family. 3-hydroxyisobutyrate dehydrogenase subfamily.</text>
</comment>
<dbReference type="GO" id="GO:0051287">
    <property type="term" value="F:NAD binding"/>
    <property type="evidence" value="ECO:0007669"/>
    <property type="project" value="InterPro"/>
</dbReference>
<dbReference type="InterPro" id="IPR036291">
    <property type="entry name" value="NAD(P)-bd_dom_sf"/>
</dbReference>
<keyword evidence="8" id="KW-1133">Transmembrane helix</keyword>
<keyword evidence="4" id="KW-0101">Branched-chain amino acid catabolism</keyword>
<protein>
    <recommendedName>
        <fullName evidence="3">3-hydroxyisobutyrate dehydrogenase</fullName>
        <ecNumber evidence="3">1.1.1.31</ecNumber>
    </recommendedName>
</protein>
<name>A0A9P4JHD5_9PLEO</name>
<feature type="transmembrane region" description="Helical" evidence="8">
    <location>
        <begin position="12"/>
        <end position="34"/>
    </location>
</feature>
<dbReference type="InterPro" id="IPR029154">
    <property type="entry name" value="HIBADH-like_NADP-bd"/>
</dbReference>
<evidence type="ECO:0000256" key="2">
    <source>
        <dbReference type="ARBA" id="ARBA00006013"/>
    </source>
</evidence>
<evidence type="ECO:0000256" key="1">
    <source>
        <dbReference type="ARBA" id="ARBA00005109"/>
    </source>
</evidence>
<dbReference type="Gene3D" id="3.40.50.720">
    <property type="entry name" value="NAD(P)-binding Rossmann-like Domain"/>
    <property type="match status" value="1"/>
</dbReference>
<evidence type="ECO:0000259" key="10">
    <source>
        <dbReference type="Pfam" id="PF14833"/>
    </source>
</evidence>
<keyword evidence="8" id="KW-0472">Membrane</keyword>
<dbReference type="Pfam" id="PF14833">
    <property type="entry name" value="NAD_binding_11"/>
    <property type="match status" value="1"/>
</dbReference>
<dbReference type="InterPro" id="IPR008927">
    <property type="entry name" value="6-PGluconate_DH-like_C_sf"/>
</dbReference>
<keyword evidence="12" id="KW-1185">Reference proteome</keyword>
<dbReference type="InterPro" id="IPR015815">
    <property type="entry name" value="HIBADH-related"/>
</dbReference>
<evidence type="ECO:0000313" key="12">
    <source>
        <dbReference type="Proteomes" id="UP000799536"/>
    </source>
</evidence>
<evidence type="ECO:0000259" key="9">
    <source>
        <dbReference type="Pfam" id="PF03446"/>
    </source>
</evidence>
<feature type="domain" description="3-hydroxyisobutyrate dehydrogenase-like NAD-binding" evidence="10">
    <location>
        <begin position="162"/>
        <end position="264"/>
    </location>
</feature>